<dbReference type="Pfam" id="PF26150">
    <property type="entry name" value="LEA-2_4"/>
    <property type="match status" value="1"/>
</dbReference>
<evidence type="ECO:0000256" key="2">
    <source>
        <dbReference type="SAM" id="Phobius"/>
    </source>
</evidence>
<feature type="domain" description="Tag1-like fourth Ig-like" evidence="4">
    <location>
        <begin position="590"/>
        <end position="707"/>
    </location>
</feature>
<evidence type="ECO:0000256" key="1">
    <source>
        <dbReference type="SAM" id="MobiDB-lite"/>
    </source>
</evidence>
<feature type="region of interest" description="Disordered" evidence="1">
    <location>
        <begin position="1"/>
        <end position="74"/>
    </location>
</feature>
<gene>
    <name evidence="6" type="ORF">PMG11_08039</name>
</gene>
<sequence length="857" mass="92446">MADEESQPLLDEQVRSSSPGPSSGTTTRPDQPRRSFELSSESTPLLHRRDNDITPYGTQRRLSESELADEDTPKNQGRVRWPIVISLLALTTTILGILVFAFAAPAVAKEYAQEAAVFKPTALSIDSTTEDGVRARVQGDFVMDARRVKTKSMRDFGRFMTWIAREVETGESEVDVYLPEYGNILIGNAHLPSIKVNIRNGHQTHVDFLTDLTAGDIKGLHSIARDWIEGRLARLSVRGKATLHLKSGILPLGTQTLMDTVTFEENDFPALPKIDITKLNVHDAAHGALAVDVQVSAGIDSPVAITIPALEFAVFVPNCSPGDPHILVADAKTAEVQVHPDAPTIISAQGLVNQLPDELTTTCPGGNGSPLDFLVSNYVQGLQSTIYIRGADSPSTATPAWIADLLRSVTVPLPFSGSPLDDLMKNFTMTDTHFSLPNPFAEPGSPDSQPTVSALVKVLINLPDQMNVQVEVPSVRALTNVYYTGKELGVLNIDKWQDANSTRVELEDGSSALLVEFPIKDAPLQVTDSDLLAKVVQEMLFGSKGVVLHVAAVVDAKVETGLGRFAVHGIPGEGNVPVNIPAGNSIGNLKPTIVSMQLGDTTETSLAVSVLMNFTNPTNHSATIPFFDVEFLFNNTAIGHVFARNLSVVPGNNTNVSVQMSWDPYSNGGQAGVEAGRKFVSSYISGANTTVTIKTHEGTFPTLPDLGKALSVLSFDVPVPHMSMPRAPGDDDDDDKPPKYIQEATLHLFSSTVEFTVFSPSAETSITVTSMEATSYYEDEPLGHINYYIPFDVPPGVSHSPRLPVELILDGVGYDALRKALGQELVLDAVAKVGVRVKNYTDIVHYHGNGITSKVRI</sequence>
<keyword evidence="2" id="KW-0472">Membrane</keyword>
<dbReference type="Proteomes" id="UP000042958">
    <property type="component" value="Unassembled WGS sequence"/>
</dbReference>
<dbReference type="InterPro" id="IPR059065">
    <property type="entry name" value="Ig_Tag1-like_4th"/>
</dbReference>
<evidence type="ECO:0000259" key="4">
    <source>
        <dbReference type="Pfam" id="PF26150"/>
    </source>
</evidence>
<keyword evidence="7" id="KW-1185">Reference proteome</keyword>
<feature type="transmembrane region" description="Helical" evidence="2">
    <location>
        <begin position="83"/>
        <end position="104"/>
    </location>
</feature>
<dbReference type="OrthoDB" id="5596576at2759"/>
<dbReference type="Pfam" id="PF26174">
    <property type="entry name" value="LEA-2_1"/>
    <property type="match status" value="1"/>
</dbReference>
<dbReference type="AlphaFoldDB" id="A0A0F7TRR4"/>
<proteinExistence type="predicted"/>
<keyword evidence="2" id="KW-0812">Transmembrane</keyword>
<organism evidence="6 7">
    <name type="scientific">Penicillium brasilianum</name>
    <dbReference type="NCBI Taxonomy" id="104259"/>
    <lineage>
        <taxon>Eukaryota</taxon>
        <taxon>Fungi</taxon>
        <taxon>Dikarya</taxon>
        <taxon>Ascomycota</taxon>
        <taxon>Pezizomycotina</taxon>
        <taxon>Eurotiomycetes</taxon>
        <taxon>Eurotiomycetidae</taxon>
        <taxon>Eurotiales</taxon>
        <taxon>Aspergillaceae</taxon>
        <taxon>Penicillium</taxon>
    </lineage>
</organism>
<dbReference type="Pfam" id="PF22786">
    <property type="entry name" value="Tag1_C"/>
    <property type="match status" value="1"/>
</dbReference>
<feature type="domain" description="Tag1 C-terminal" evidence="3">
    <location>
        <begin position="466"/>
        <end position="579"/>
    </location>
</feature>
<dbReference type="GO" id="GO:0000329">
    <property type="term" value="C:fungal-type vacuole membrane"/>
    <property type="evidence" value="ECO:0007669"/>
    <property type="project" value="InterPro"/>
</dbReference>
<reference evidence="7" key="1">
    <citation type="journal article" date="2015" name="Genome Announc.">
        <title>Draft genome sequence of the fungus Penicillium brasilianum MG11.</title>
        <authorList>
            <person name="Horn F."/>
            <person name="Linde J."/>
            <person name="Mattern D.J."/>
            <person name="Walther G."/>
            <person name="Guthke R."/>
            <person name="Brakhage A.A."/>
            <person name="Valiante V."/>
        </authorList>
    </citation>
    <scope>NUCLEOTIDE SEQUENCE [LARGE SCALE GENOMIC DNA]</scope>
    <source>
        <strain evidence="7">MG11</strain>
    </source>
</reference>
<dbReference type="InterPro" id="IPR055011">
    <property type="entry name" value="Tag1_C"/>
</dbReference>
<name>A0A0F7TRR4_PENBI</name>
<evidence type="ECO:0000259" key="5">
    <source>
        <dbReference type="Pfam" id="PF26153"/>
    </source>
</evidence>
<dbReference type="InterPro" id="IPR046368">
    <property type="entry name" value="Tag1"/>
</dbReference>
<evidence type="ECO:0000313" key="6">
    <source>
        <dbReference type="EMBL" id="CEJ59414.1"/>
    </source>
</evidence>
<accession>A0A0F7TRR4</accession>
<dbReference type="PANTHER" id="PTHR35895">
    <property type="entry name" value="CHROMOSOME 16, WHOLE GENOME SHOTGUN SEQUENCE"/>
    <property type="match status" value="1"/>
</dbReference>
<protein>
    <recommendedName>
        <fullName evidence="8">Pre-rRNA processing protein</fullName>
    </recommendedName>
</protein>
<feature type="compositionally biased region" description="Low complexity" evidence="1">
    <location>
        <begin position="15"/>
        <end position="29"/>
    </location>
</feature>
<dbReference type="PANTHER" id="PTHR35895:SF3">
    <property type="entry name" value="PRE-RRNA PROCESSING PROTEIN"/>
    <property type="match status" value="1"/>
</dbReference>
<dbReference type="EMBL" id="CDHK01000007">
    <property type="protein sequence ID" value="CEJ59414.1"/>
    <property type="molecule type" value="Genomic_DNA"/>
</dbReference>
<feature type="domain" description="Tag1-like fifth Ig-like" evidence="5">
    <location>
        <begin position="734"/>
        <end position="844"/>
    </location>
</feature>
<dbReference type="InterPro" id="IPR059066">
    <property type="entry name" value="Ig_Tag1-like_5th"/>
</dbReference>
<dbReference type="Pfam" id="PF26153">
    <property type="entry name" value="LEA-2L_5"/>
    <property type="match status" value="1"/>
</dbReference>
<evidence type="ECO:0000313" key="7">
    <source>
        <dbReference type="Proteomes" id="UP000042958"/>
    </source>
</evidence>
<evidence type="ECO:0008006" key="8">
    <source>
        <dbReference type="Google" id="ProtNLM"/>
    </source>
</evidence>
<evidence type="ECO:0000259" key="3">
    <source>
        <dbReference type="Pfam" id="PF22786"/>
    </source>
</evidence>
<keyword evidence="2" id="KW-1133">Transmembrane helix</keyword>